<dbReference type="SMART" id="SM00465">
    <property type="entry name" value="GIYc"/>
    <property type="match status" value="1"/>
</dbReference>
<dbReference type="Gene3D" id="3.40.1440.10">
    <property type="entry name" value="GIY-YIG endonuclease"/>
    <property type="match status" value="1"/>
</dbReference>
<dbReference type="EMBL" id="SSDS01000007">
    <property type="protein sequence ID" value="TXG78739.1"/>
    <property type="molecule type" value="Genomic_DNA"/>
</dbReference>
<evidence type="ECO:0000313" key="2">
    <source>
        <dbReference type="EMBL" id="TXG78739.1"/>
    </source>
</evidence>
<reference evidence="2 3" key="1">
    <citation type="submission" date="2018-09" db="EMBL/GenBank/DDBJ databases">
        <title>Metagenome Assembled Genomes from an Advanced Water Purification Facility.</title>
        <authorList>
            <person name="Stamps B.W."/>
            <person name="Spear J.R."/>
        </authorList>
    </citation>
    <scope>NUCLEOTIDE SEQUENCE [LARGE SCALE GENOMIC DNA]</scope>
    <source>
        <strain evidence="2">Bin_63_2</strain>
    </source>
</reference>
<dbReference type="GO" id="GO:0004519">
    <property type="term" value="F:endonuclease activity"/>
    <property type="evidence" value="ECO:0007669"/>
    <property type="project" value="InterPro"/>
</dbReference>
<sequence length="177" mass="20524">MATSGIYQIINTVSNKSYVGLSVNIEKRKCKHLHLLRNNRHPNIFLQNAWNKYGELNFLFKVLERCSPEELFKREHYWVKTLNCLDPQHGYNLKETSPFGKNLLSSEHVQKLIDSRKNLDFSKIHTLNKGKKVLNTVTQELYPSLKEAAIAVNMNKGALSRLLSGKRKNHTNLIYMN</sequence>
<dbReference type="Pfam" id="PF01541">
    <property type="entry name" value="GIY-YIG"/>
    <property type="match status" value="1"/>
</dbReference>
<dbReference type="AlphaFoldDB" id="A0A5C7JB99"/>
<evidence type="ECO:0000259" key="1">
    <source>
        <dbReference type="PROSITE" id="PS50164"/>
    </source>
</evidence>
<dbReference type="InterPro" id="IPR035901">
    <property type="entry name" value="GIY-YIG_endonuc_sf"/>
</dbReference>
<dbReference type="InterPro" id="IPR006350">
    <property type="entry name" value="Intron_endoG1"/>
</dbReference>
<evidence type="ECO:0000313" key="3">
    <source>
        <dbReference type="Proteomes" id="UP000321026"/>
    </source>
</evidence>
<dbReference type="SUPFAM" id="SSF82771">
    <property type="entry name" value="GIY-YIG endonuclease"/>
    <property type="match status" value="1"/>
</dbReference>
<gene>
    <name evidence="2" type="ORF">E6Q11_00375</name>
</gene>
<comment type="caution">
    <text evidence="2">The sequence shown here is derived from an EMBL/GenBank/DDBJ whole genome shotgun (WGS) entry which is preliminary data.</text>
</comment>
<organism evidence="2 3">
    <name type="scientific">Candidatus Dojkabacteria bacterium</name>
    <dbReference type="NCBI Taxonomy" id="2099670"/>
    <lineage>
        <taxon>Bacteria</taxon>
        <taxon>Candidatus Dojkabacteria</taxon>
    </lineage>
</organism>
<dbReference type="CDD" id="cd10437">
    <property type="entry name" value="GIY-YIG_HE_I-TevI_like"/>
    <property type="match status" value="1"/>
</dbReference>
<name>A0A5C7JB99_9BACT</name>
<protein>
    <recommendedName>
        <fullName evidence="1">GIY-YIG domain-containing protein</fullName>
    </recommendedName>
</protein>
<dbReference type="Proteomes" id="UP000321026">
    <property type="component" value="Unassembled WGS sequence"/>
</dbReference>
<feature type="domain" description="GIY-YIG" evidence="1">
    <location>
        <begin position="2"/>
        <end position="93"/>
    </location>
</feature>
<accession>A0A5C7JB99</accession>
<dbReference type="PROSITE" id="PS50164">
    <property type="entry name" value="GIY_YIG"/>
    <property type="match status" value="1"/>
</dbReference>
<dbReference type="NCBIfam" id="TIGR01453">
    <property type="entry name" value="grpIintron_endo"/>
    <property type="match status" value="1"/>
</dbReference>
<proteinExistence type="predicted"/>
<dbReference type="InterPro" id="IPR000305">
    <property type="entry name" value="GIY-YIG_endonuc"/>
</dbReference>